<evidence type="ECO:0000256" key="4">
    <source>
        <dbReference type="ARBA" id="ARBA00022763"/>
    </source>
</evidence>
<comment type="catalytic activity">
    <reaction evidence="6">
        <text>ATP + (deoxyribonucleotide)n-3'-hydroxyl + 5'-phospho-(deoxyribonucleotide)m = (deoxyribonucleotide)n+m + AMP + diphosphate.</text>
        <dbReference type="EC" id="6.5.1.1"/>
    </reaction>
</comment>
<gene>
    <name evidence="8" type="ORF">GJQ55_04585</name>
</gene>
<sequence length="291" mass="32706">MMASLMIVQGGVMPLLLCFFLLLVTSPVALSETPDITLAQIYRDDLDVTAYVISEKYDGVRAYWDGQQLLTRQGNALPIPDFFRRQLPAQSLDGELWFGRGEFSRAAALVQRLPDHAEYQPEWQAVRYMLFDAPQQPGGFMQRLDFLQSLADAVQRPQLLVAPQWTVSSHGELQQQLQEFTEAGAEGLMLRHQQAPYRGGRSSDLIKLKAFDDAEATVLAHLPGKGKFKGMLGSVLVRLDNGRELRIGSGFTDAERLAPPPVGSRITFQYQGYTSTGLPRFARYWRPRNDE</sequence>
<dbReference type="InterPro" id="IPR012310">
    <property type="entry name" value="DNA_ligase_ATP-dep_cent"/>
</dbReference>
<dbReference type="SUPFAM" id="SSF50249">
    <property type="entry name" value="Nucleic acid-binding proteins"/>
    <property type="match status" value="1"/>
</dbReference>
<organism evidence="8 9">
    <name type="scientific">Venatoribacter cucullus</name>
    <dbReference type="NCBI Taxonomy" id="2661630"/>
    <lineage>
        <taxon>Bacteria</taxon>
        <taxon>Pseudomonadati</taxon>
        <taxon>Pseudomonadota</taxon>
        <taxon>Gammaproteobacteria</taxon>
        <taxon>Oceanospirillales</taxon>
        <taxon>Oceanospirillaceae</taxon>
        <taxon>Venatoribacter</taxon>
    </lineage>
</organism>
<evidence type="ECO:0000256" key="5">
    <source>
        <dbReference type="ARBA" id="ARBA00023204"/>
    </source>
</evidence>
<dbReference type="GO" id="GO:0006281">
    <property type="term" value="P:DNA repair"/>
    <property type="evidence" value="ECO:0007669"/>
    <property type="project" value="UniProtKB-KW"/>
</dbReference>
<dbReference type="PROSITE" id="PS50160">
    <property type="entry name" value="DNA_LIGASE_A3"/>
    <property type="match status" value="1"/>
</dbReference>
<dbReference type="Gene3D" id="2.40.50.140">
    <property type="entry name" value="Nucleic acid-binding proteins"/>
    <property type="match status" value="1"/>
</dbReference>
<evidence type="ECO:0000313" key="8">
    <source>
        <dbReference type="EMBL" id="QQD23799.1"/>
    </source>
</evidence>
<reference evidence="8 9" key="1">
    <citation type="submission" date="2019-11" db="EMBL/GenBank/DDBJ databases">
        <title>Venatorbacter sp. nov. a predator of Campylobacter and other Gram-negative bacteria.</title>
        <authorList>
            <person name="Saeedi A."/>
            <person name="Cummings N.J."/>
            <person name="Connerton I.F."/>
            <person name="Connerton P.L."/>
        </authorList>
    </citation>
    <scope>NUCLEOTIDE SEQUENCE [LARGE SCALE GENOMIC DNA]</scope>
    <source>
        <strain evidence="8">XL5</strain>
    </source>
</reference>
<dbReference type="InterPro" id="IPR029319">
    <property type="entry name" value="DNA_ligase_OB"/>
</dbReference>
<dbReference type="CDD" id="cd08041">
    <property type="entry name" value="OBF_kDNA_ligase_like"/>
    <property type="match status" value="1"/>
</dbReference>
<dbReference type="Pfam" id="PF14743">
    <property type="entry name" value="DNA_ligase_OB_2"/>
    <property type="match status" value="1"/>
</dbReference>
<evidence type="ECO:0000256" key="6">
    <source>
        <dbReference type="ARBA" id="ARBA00034003"/>
    </source>
</evidence>
<name>A0A9X7UVN0_9GAMM</name>
<keyword evidence="3" id="KW-0235">DNA replication</keyword>
<dbReference type="InterPro" id="IPR012340">
    <property type="entry name" value="NA-bd_OB-fold"/>
</dbReference>
<dbReference type="NCBIfam" id="NF006592">
    <property type="entry name" value="PRK09125.1"/>
    <property type="match status" value="1"/>
</dbReference>
<dbReference type="AlphaFoldDB" id="A0A9X7UVN0"/>
<dbReference type="GO" id="GO:0006260">
    <property type="term" value="P:DNA replication"/>
    <property type="evidence" value="ECO:0007669"/>
    <property type="project" value="UniProtKB-KW"/>
</dbReference>
<evidence type="ECO:0000256" key="1">
    <source>
        <dbReference type="ARBA" id="ARBA00001968"/>
    </source>
</evidence>
<dbReference type="KEGG" id="vcw:GJQ55_04585"/>
<dbReference type="GO" id="GO:0003910">
    <property type="term" value="F:DNA ligase (ATP) activity"/>
    <property type="evidence" value="ECO:0007669"/>
    <property type="project" value="UniProtKB-EC"/>
</dbReference>
<dbReference type="SUPFAM" id="SSF56091">
    <property type="entry name" value="DNA ligase/mRNA capping enzyme, catalytic domain"/>
    <property type="match status" value="1"/>
</dbReference>
<dbReference type="GO" id="GO:0005524">
    <property type="term" value="F:ATP binding"/>
    <property type="evidence" value="ECO:0007669"/>
    <property type="project" value="InterPro"/>
</dbReference>
<dbReference type="Pfam" id="PF01068">
    <property type="entry name" value="DNA_ligase_A_M"/>
    <property type="match status" value="1"/>
</dbReference>
<evidence type="ECO:0000313" key="9">
    <source>
        <dbReference type="Proteomes" id="UP000596074"/>
    </source>
</evidence>
<dbReference type="InterPro" id="IPR050326">
    <property type="entry name" value="NAD_dep_DNA_ligaseB"/>
</dbReference>
<dbReference type="CDD" id="cd07896">
    <property type="entry name" value="Adenylation_kDNA_ligase_like"/>
    <property type="match status" value="1"/>
</dbReference>
<proteinExistence type="predicted"/>
<feature type="domain" description="ATP-dependent DNA ligase family profile" evidence="7">
    <location>
        <begin position="140"/>
        <end position="241"/>
    </location>
</feature>
<dbReference type="EMBL" id="CP046056">
    <property type="protein sequence ID" value="QQD23799.1"/>
    <property type="molecule type" value="Genomic_DNA"/>
</dbReference>
<evidence type="ECO:0000259" key="7">
    <source>
        <dbReference type="PROSITE" id="PS50160"/>
    </source>
</evidence>
<keyword evidence="9" id="KW-1185">Reference proteome</keyword>
<dbReference type="PANTHER" id="PTHR47810:SF1">
    <property type="entry name" value="DNA LIGASE B"/>
    <property type="match status" value="1"/>
</dbReference>
<dbReference type="PANTHER" id="PTHR47810">
    <property type="entry name" value="DNA LIGASE"/>
    <property type="match status" value="1"/>
</dbReference>
<comment type="cofactor">
    <cofactor evidence="1">
        <name>a divalent metal cation</name>
        <dbReference type="ChEBI" id="CHEBI:60240"/>
    </cofactor>
</comment>
<evidence type="ECO:0000256" key="2">
    <source>
        <dbReference type="ARBA" id="ARBA00022598"/>
    </source>
</evidence>
<protein>
    <submittedName>
        <fullName evidence="8">DNA ligase</fullName>
    </submittedName>
</protein>
<evidence type="ECO:0000256" key="3">
    <source>
        <dbReference type="ARBA" id="ARBA00022705"/>
    </source>
</evidence>
<dbReference type="Proteomes" id="UP000596074">
    <property type="component" value="Chromosome"/>
</dbReference>
<keyword evidence="5" id="KW-0234">DNA repair</keyword>
<dbReference type="GO" id="GO:0006310">
    <property type="term" value="P:DNA recombination"/>
    <property type="evidence" value="ECO:0007669"/>
    <property type="project" value="InterPro"/>
</dbReference>
<dbReference type="Gene3D" id="3.30.470.30">
    <property type="entry name" value="DNA ligase/mRNA capping enzyme"/>
    <property type="match status" value="1"/>
</dbReference>
<keyword evidence="2 8" id="KW-0436">Ligase</keyword>
<keyword evidence="4" id="KW-0227">DNA damage</keyword>
<dbReference type="Gene3D" id="3.30.1490.70">
    <property type="match status" value="1"/>
</dbReference>
<accession>A0A9X7UVN0</accession>